<evidence type="ECO:0000256" key="12">
    <source>
        <dbReference type="ARBA" id="ARBA00023136"/>
    </source>
</evidence>
<evidence type="ECO:0000313" key="16">
    <source>
        <dbReference type="Proteomes" id="UP000306223"/>
    </source>
</evidence>
<evidence type="ECO:0000256" key="5">
    <source>
        <dbReference type="ARBA" id="ARBA00022714"/>
    </source>
</evidence>
<keyword evidence="6" id="KW-0479">Metal-binding</keyword>
<name>A0A4U0QRG3_9RHOB</name>
<evidence type="ECO:0000256" key="11">
    <source>
        <dbReference type="ARBA" id="ARBA00023014"/>
    </source>
</evidence>
<dbReference type="SFLD" id="SFLDG01168">
    <property type="entry name" value="Ferric_reductase_subgroup_(FRE"/>
    <property type="match status" value="1"/>
</dbReference>
<accession>A0A4U0QRG3</accession>
<keyword evidence="9" id="KW-0560">Oxidoreductase</keyword>
<feature type="transmembrane region" description="Helical" evidence="13">
    <location>
        <begin position="106"/>
        <end position="125"/>
    </location>
</feature>
<gene>
    <name evidence="15" type="ORF">FA740_09920</name>
</gene>
<dbReference type="GO" id="GO:0016491">
    <property type="term" value="F:oxidoreductase activity"/>
    <property type="evidence" value="ECO:0007669"/>
    <property type="project" value="UniProtKB-KW"/>
</dbReference>
<evidence type="ECO:0000256" key="6">
    <source>
        <dbReference type="ARBA" id="ARBA00022723"/>
    </source>
</evidence>
<keyword evidence="4 13" id="KW-0812">Transmembrane</keyword>
<evidence type="ECO:0000256" key="3">
    <source>
        <dbReference type="ARBA" id="ARBA00022630"/>
    </source>
</evidence>
<feature type="transmembrane region" description="Helical" evidence="13">
    <location>
        <begin position="245"/>
        <end position="264"/>
    </location>
</feature>
<dbReference type="GO" id="GO:0050660">
    <property type="term" value="F:flavin adenine dinucleotide binding"/>
    <property type="evidence" value="ECO:0007669"/>
    <property type="project" value="TreeGrafter"/>
</dbReference>
<dbReference type="SFLD" id="SFLDS00052">
    <property type="entry name" value="Ferric_Reductase_Domain"/>
    <property type="match status" value="1"/>
</dbReference>
<dbReference type="PROSITE" id="PS51384">
    <property type="entry name" value="FAD_FR"/>
    <property type="match status" value="1"/>
</dbReference>
<dbReference type="InterPro" id="IPR017938">
    <property type="entry name" value="Riboflavin_synthase-like_b-brl"/>
</dbReference>
<evidence type="ECO:0000256" key="7">
    <source>
        <dbReference type="ARBA" id="ARBA00022827"/>
    </source>
</evidence>
<dbReference type="Pfam" id="PF01794">
    <property type="entry name" value="Ferric_reduct"/>
    <property type="match status" value="1"/>
</dbReference>
<feature type="transmembrane region" description="Helical" evidence="13">
    <location>
        <begin position="217"/>
        <end position="239"/>
    </location>
</feature>
<keyword evidence="3" id="KW-0285">Flavoprotein</keyword>
<feature type="transmembrane region" description="Helical" evidence="13">
    <location>
        <begin position="73"/>
        <end position="94"/>
    </location>
</feature>
<dbReference type="CDD" id="cd06198">
    <property type="entry name" value="FNR_like_3"/>
    <property type="match status" value="1"/>
</dbReference>
<comment type="caution">
    <text evidence="15">The sequence shown here is derived from an EMBL/GenBank/DDBJ whole genome shotgun (WGS) entry which is preliminary data.</text>
</comment>
<evidence type="ECO:0000256" key="10">
    <source>
        <dbReference type="ARBA" id="ARBA00023004"/>
    </source>
</evidence>
<keyword evidence="16" id="KW-1185">Reference proteome</keyword>
<evidence type="ECO:0000256" key="13">
    <source>
        <dbReference type="SAM" id="Phobius"/>
    </source>
</evidence>
<keyword evidence="12 13" id="KW-0472">Membrane</keyword>
<dbReference type="InterPro" id="IPR039261">
    <property type="entry name" value="FNR_nucleotide-bd"/>
</dbReference>
<dbReference type="EMBL" id="SUNH01000012">
    <property type="protein sequence ID" value="TJZ84436.1"/>
    <property type="molecule type" value="Genomic_DNA"/>
</dbReference>
<dbReference type="GO" id="GO:0046872">
    <property type="term" value="F:metal ion binding"/>
    <property type="evidence" value="ECO:0007669"/>
    <property type="project" value="UniProtKB-KW"/>
</dbReference>
<dbReference type="Gene3D" id="3.40.50.80">
    <property type="entry name" value="Nucleotide-binding domain of ferredoxin-NADP reductase (FNR) module"/>
    <property type="match status" value="1"/>
</dbReference>
<evidence type="ECO:0000256" key="4">
    <source>
        <dbReference type="ARBA" id="ARBA00022692"/>
    </source>
</evidence>
<reference evidence="15 16" key="1">
    <citation type="submission" date="2019-04" db="EMBL/GenBank/DDBJ databases">
        <authorList>
            <person name="Li J."/>
        </authorList>
    </citation>
    <scope>NUCLEOTIDE SEQUENCE [LARGE SCALE GENOMIC DNA]</scope>
    <source>
        <strain evidence="15 16">CCTCC AB2016182</strain>
    </source>
</reference>
<dbReference type="PRINTS" id="PR00406">
    <property type="entry name" value="CYTB5RDTASE"/>
</dbReference>
<evidence type="ECO:0000256" key="2">
    <source>
        <dbReference type="ARBA" id="ARBA00004141"/>
    </source>
</evidence>
<feature type="transmembrane region" description="Helical" evidence="13">
    <location>
        <begin position="146"/>
        <end position="166"/>
    </location>
</feature>
<evidence type="ECO:0000259" key="14">
    <source>
        <dbReference type="PROSITE" id="PS51384"/>
    </source>
</evidence>
<dbReference type="SUPFAM" id="SSF52343">
    <property type="entry name" value="Ferredoxin reductase-like, C-terminal NADP-linked domain"/>
    <property type="match status" value="1"/>
</dbReference>
<proteinExistence type="predicted"/>
<evidence type="ECO:0000313" key="15">
    <source>
        <dbReference type="EMBL" id="TJZ84436.1"/>
    </source>
</evidence>
<dbReference type="InterPro" id="IPR001433">
    <property type="entry name" value="OxRdtase_FAD/NAD-bd"/>
</dbReference>
<dbReference type="PANTHER" id="PTHR47354">
    <property type="entry name" value="NADH OXIDOREDUCTASE HCR"/>
    <property type="match status" value="1"/>
</dbReference>
<comment type="subcellular location">
    <subcellularLocation>
        <location evidence="2">Membrane</location>
        <topology evidence="2">Multi-pass membrane protein</topology>
    </subcellularLocation>
</comment>
<feature type="transmembrane region" description="Helical" evidence="13">
    <location>
        <begin position="178"/>
        <end position="197"/>
    </location>
</feature>
<dbReference type="Proteomes" id="UP000306223">
    <property type="component" value="Unassembled WGS sequence"/>
</dbReference>
<dbReference type="Gene3D" id="2.40.30.10">
    <property type="entry name" value="Translation factors"/>
    <property type="match status" value="1"/>
</dbReference>
<sequence length="511" mass="56842">MGVSVILSPQGWRGPDRSERMSWGATPVFGVGSTPCGTRPEAWRWRGMDDTTRNAPHRHVRPGDHTAAVRLQAAGWLMVAAVGLVLPYLVILSGDPPRDPSLMRNLSYGLGFGALALAGLQFALTGRIKVLLRPFGADIIPVFHRFLSWGAVALMLGHFAILYLWHKDDMGVLNPLAAPAYMTAGRVALLCFVTLIVSSEFRKWLRLDYLWWRRLHVGLALTGFAAAIWHVLGAGHFTGQDGTRGLWLAVTVAWAGLIVYTRLIRPWRQSRNPWRVVENRDEGDDIRTLVLEPQGRPLRDWRPGQFAWLAVGGSPFSLREHPFTISTAPDKGPRISFSIKPLGDDSARLARTKPGTTAWIDGPYGVFTVDREADADGFVMIAGGVGITPIMANLHALEARRDPRPVHLLYANDSWDEVAFRDELARMATRIDLHVTHVIQNPPDRDWPPQDHQVAEGRIDADLLARLLPAEARDWPHMMCGPAPMLEAIRPALRQMGVPLGRIHSEIFEMV</sequence>
<dbReference type="AlphaFoldDB" id="A0A4U0QRG3"/>
<keyword evidence="5" id="KW-0001">2Fe-2S</keyword>
<dbReference type="InterPro" id="IPR013130">
    <property type="entry name" value="Fe3_Rdtase_TM_dom"/>
</dbReference>
<dbReference type="Pfam" id="PF00175">
    <property type="entry name" value="NAD_binding_1"/>
    <property type="match status" value="1"/>
</dbReference>
<evidence type="ECO:0000256" key="9">
    <source>
        <dbReference type="ARBA" id="ARBA00023002"/>
    </source>
</evidence>
<dbReference type="OrthoDB" id="9792185at2"/>
<dbReference type="GO" id="GO:0016020">
    <property type="term" value="C:membrane"/>
    <property type="evidence" value="ECO:0007669"/>
    <property type="project" value="UniProtKB-SubCell"/>
</dbReference>
<keyword evidence="11" id="KW-0411">Iron-sulfur</keyword>
<dbReference type="InterPro" id="IPR017927">
    <property type="entry name" value="FAD-bd_FR_type"/>
</dbReference>
<keyword evidence="10" id="KW-0408">Iron</keyword>
<comment type="cofactor">
    <cofactor evidence="1">
        <name>FAD</name>
        <dbReference type="ChEBI" id="CHEBI:57692"/>
    </cofactor>
</comment>
<dbReference type="GO" id="GO:0051537">
    <property type="term" value="F:2 iron, 2 sulfur cluster binding"/>
    <property type="evidence" value="ECO:0007669"/>
    <property type="project" value="UniProtKB-KW"/>
</dbReference>
<dbReference type="PANTHER" id="PTHR47354:SF8">
    <property type="entry name" value="1,2-PHENYLACETYL-COA EPOXIDASE, SUBUNIT E"/>
    <property type="match status" value="1"/>
</dbReference>
<feature type="domain" description="FAD-binding FR-type" evidence="14">
    <location>
        <begin position="269"/>
        <end position="370"/>
    </location>
</feature>
<dbReference type="InterPro" id="IPR050415">
    <property type="entry name" value="MRET"/>
</dbReference>
<evidence type="ECO:0000256" key="8">
    <source>
        <dbReference type="ARBA" id="ARBA00022989"/>
    </source>
</evidence>
<dbReference type="SUPFAM" id="SSF63380">
    <property type="entry name" value="Riboflavin synthase domain-like"/>
    <property type="match status" value="1"/>
</dbReference>
<evidence type="ECO:0000256" key="1">
    <source>
        <dbReference type="ARBA" id="ARBA00001974"/>
    </source>
</evidence>
<organism evidence="15 16">
    <name type="scientific">Paracoccus hibiscisoli</name>
    <dbReference type="NCBI Taxonomy" id="2023261"/>
    <lineage>
        <taxon>Bacteria</taxon>
        <taxon>Pseudomonadati</taxon>
        <taxon>Pseudomonadota</taxon>
        <taxon>Alphaproteobacteria</taxon>
        <taxon>Rhodobacterales</taxon>
        <taxon>Paracoccaceae</taxon>
        <taxon>Paracoccus</taxon>
    </lineage>
</organism>
<protein>
    <submittedName>
        <fullName evidence="15">Oxidoreductase</fullName>
    </submittedName>
</protein>
<keyword evidence="8 13" id="KW-1133">Transmembrane helix</keyword>
<keyword evidence="7" id="KW-0274">FAD</keyword>